<proteinExistence type="predicted"/>
<evidence type="ECO:0000313" key="1">
    <source>
        <dbReference type="EMBL" id="JAD59346.1"/>
    </source>
</evidence>
<dbReference type="EMBL" id="GBRH01238549">
    <property type="protein sequence ID" value="JAD59346.1"/>
    <property type="molecule type" value="Transcribed_RNA"/>
</dbReference>
<organism evidence="1">
    <name type="scientific">Arundo donax</name>
    <name type="common">Giant reed</name>
    <name type="synonym">Donax arundinaceus</name>
    <dbReference type="NCBI Taxonomy" id="35708"/>
    <lineage>
        <taxon>Eukaryota</taxon>
        <taxon>Viridiplantae</taxon>
        <taxon>Streptophyta</taxon>
        <taxon>Embryophyta</taxon>
        <taxon>Tracheophyta</taxon>
        <taxon>Spermatophyta</taxon>
        <taxon>Magnoliopsida</taxon>
        <taxon>Liliopsida</taxon>
        <taxon>Poales</taxon>
        <taxon>Poaceae</taxon>
        <taxon>PACMAD clade</taxon>
        <taxon>Arundinoideae</taxon>
        <taxon>Arundineae</taxon>
        <taxon>Arundo</taxon>
    </lineage>
</organism>
<name>A0A0A9B7L6_ARUDO</name>
<reference evidence="1" key="1">
    <citation type="submission" date="2014-09" db="EMBL/GenBank/DDBJ databases">
        <authorList>
            <person name="Magalhaes I.L.F."/>
            <person name="Oliveira U."/>
            <person name="Santos F.R."/>
            <person name="Vidigal T.H.D.A."/>
            <person name="Brescovit A.D."/>
            <person name="Santos A.J."/>
        </authorList>
    </citation>
    <scope>NUCLEOTIDE SEQUENCE</scope>
    <source>
        <tissue evidence="1">Shoot tissue taken approximately 20 cm above the soil surface</tissue>
    </source>
</reference>
<protein>
    <submittedName>
        <fullName evidence="1">Uncharacterized protein</fullName>
    </submittedName>
</protein>
<reference evidence="1" key="2">
    <citation type="journal article" date="2015" name="Data Brief">
        <title>Shoot transcriptome of the giant reed, Arundo donax.</title>
        <authorList>
            <person name="Barrero R.A."/>
            <person name="Guerrero F.D."/>
            <person name="Moolhuijzen P."/>
            <person name="Goolsby J.A."/>
            <person name="Tidwell J."/>
            <person name="Bellgard S.E."/>
            <person name="Bellgard M.I."/>
        </authorList>
    </citation>
    <scope>NUCLEOTIDE SEQUENCE</scope>
    <source>
        <tissue evidence="1">Shoot tissue taken approximately 20 cm above the soil surface</tissue>
    </source>
</reference>
<accession>A0A0A9B7L6</accession>
<sequence length="21" mass="2305">MTGKNHSSYFPFSCILGSKSI</sequence>
<dbReference type="AlphaFoldDB" id="A0A0A9B7L6"/>